<proteinExistence type="predicted"/>
<evidence type="ECO:0000256" key="1">
    <source>
        <dbReference type="ARBA" id="ARBA00022737"/>
    </source>
</evidence>
<dbReference type="PANTHER" id="PTHR10039">
    <property type="entry name" value="AMELOGENIN"/>
    <property type="match status" value="1"/>
</dbReference>
<reference evidence="4" key="1">
    <citation type="submission" date="2023-10" db="EMBL/GenBank/DDBJ databases">
        <authorList>
            <person name="Hackl T."/>
        </authorList>
    </citation>
    <scope>NUCLEOTIDE SEQUENCE</scope>
</reference>
<feature type="compositionally biased region" description="Polar residues" evidence="2">
    <location>
        <begin position="147"/>
        <end position="161"/>
    </location>
</feature>
<sequence>MTPELAAAAKALSSAFKVGQHCWQYVADVIDAPKVILSIKDEILDVQRILQPLQAFILTDTSQESKHGLLDALIRCQEILLSLEQLVEPSEIIQDDAFSTTSPSFKRKYLSFGYPMETDERNRSPTKSRHYVFGRASCRSEDETTHRPSSPQASSPTSLTSPHYRAHDEKSPLMPGQSPGKQKRMVSRTERWKWPLLDQSKADKLLRQLKTQKDQLALWLGTDNPLNLGEMRKEIQAVEATLDGESSPHVQHNATRISALAFAWLKPNIDLHEYHAEQRDKQEDETCDWIVKSELWSDWLAGGSTDPDPDANRRFVWISGLPGAGKTVLVSFLIDAVALACQSTGFSYYYCFNGRNQDETSSLLR</sequence>
<accession>A0AAI8VJE1</accession>
<dbReference type="EMBL" id="CAUWAG010000008">
    <property type="protein sequence ID" value="CAJ2506035.1"/>
    <property type="molecule type" value="Genomic_DNA"/>
</dbReference>
<evidence type="ECO:0000313" key="4">
    <source>
        <dbReference type="EMBL" id="CAJ2506035.1"/>
    </source>
</evidence>
<comment type="caution">
    <text evidence="4">The sequence shown here is derived from an EMBL/GenBank/DDBJ whole genome shotgun (WGS) entry which is preliminary data.</text>
</comment>
<gene>
    <name evidence="4" type="ORF">KHLLAP_LOCUS6503</name>
</gene>
<evidence type="ECO:0000259" key="3">
    <source>
        <dbReference type="Pfam" id="PF24883"/>
    </source>
</evidence>
<dbReference type="AlphaFoldDB" id="A0AAI8VJE1"/>
<organism evidence="4 5">
    <name type="scientific">Anthostomella pinea</name>
    <dbReference type="NCBI Taxonomy" id="933095"/>
    <lineage>
        <taxon>Eukaryota</taxon>
        <taxon>Fungi</taxon>
        <taxon>Dikarya</taxon>
        <taxon>Ascomycota</taxon>
        <taxon>Pezizomycotina</taxon>
        <taxon>Sordariomycetes</taxon>
        <taxon>Xylariomycetidae</taxon>
        <taxon>Xylariales</taxon>
        <taxon>Xylariaceae</taxon>
        <taxon>Anthostomella</taxon>
    </lineage>
</organism>
<keyword evidence="1" id="KW-0677">Repeat</keyword>
<dbReference type="Pfam" id="PF24883">
    <property type="entry name" value="NPHP3_N"/>
    <property type="match status" value="1"/>
</dbReference>
<feature type="region of interest" description="Disordered" evidence="2">
    <location>
        <begin position="136"/>
        <end position="186"/>
    </location>
</feature>
<keyword evidence="5" id="KW-1185">Reference proteome</keyword>
<protein>
    <submittedName>
        <fullName evidence="4">Uu.00g001650.m01.CDS01</fullName>
    </submittedName>
</protein>
<feature type="domain" description="Nephrocystin 3-like N-terminal" evidence="3">
    <location>
        <begin position="285"/>
        <end position="364"/>
    </location>
</feature>
<evidence type="ECO:0000313" key="5">
    <source>
        <dbReference type="Proteomes" id="UP001295740"/>
    </source>
</evidence>
<evidence type="ECO:0000256" key="2">
    <source>
        <dbReference type="SAM" id="MobiDB-lite"/>
    </source>
</evidence>
<dbReference type="Proteomes" id="UP001295740">
    <property type="component" value="Unassembled WGS sequence"/>
</dbReference>
<dbReference type="PANTHER" id="PTHR10039:SF16">
    <property type="entry name" value="GPI INOSITOL-DEACYLASE"/>
    <property type="match status" value="1"/>
</dbReference>
<dbReference type="InterPro" id="IPR056884">
    <property type="entry name" value="NPHP3-like_N"/>
</dbReference>
<name>A0AAI8VJE1_9PEZI</name>